<keyword evidence="6" id="KW-1003">Cell membrane</keyword>
<feature type="domain" description="Penicillin-binding protein dimerisation" evidence="15">
    <location>
        <begin position="49"/>
        <end position="281"/>
    </location>
</feature>
<keyword evidence="8" id="KW-0133">Cell shape</keyword>
<sequence length="686" mass="76927">MPFRLNLLFLAVFLLFSLLVVRLGVIQIVYGDDYVSELERTENVTVNTSVPRGKMYDRYGNVIVDNVPLNAITYTRYSGTTAKEMLDTAEELNKLIKIDTKRVTDQDKKDFWLLNHPEEALEMLSDKEKELKPKEQYKLQISRVKQEDIEKIIGEDLKILAIFREFNSGMSLTPQIVKNKGVTKEEYARVSEHLDTLPGVEITTDWNRTYAYDETLQTVLGKVSSSDEGLPADQIDYYLARDYKRNDRVGKSYLEKQYEDVLQGQKAKVKNITHKGKVVETEVISEGERGKDLILTIDMELQLAAEEILEKELLSKKRGGANRYLDRAFVVLMDPNTGEVLTMAGKQYVVDKKTGKSSVKDFALGNISTSYTVGSSVKGATILTGYQAGAIYPGSYLNDQRMKIKGTPDKGSYSSFGSINDLTALQKSSNVYMFKTAIGIGGGHYVYNQKTGMDSEKAFSIMRNSFASFGLGVRTGIDLPNETAGIKGSEITLPGKAMDFAIGQYDTFTPMQLAQYVSTIANGGNRMKPHLVKEIHNPINDSKSLGPVYQQIQPTVLNRLDMKDEWIKRVQTGFRMVMQPGGTGYANFSKADFQPAGKTGTAQAFYDGPNRVKGTPPEDTMNLSLVGYAPYNNPEVAFAVVVPWAYQRHQDHSMNKEIGYQVMDKYFELKKERQKADAKASDKDKK</sequence>
<evidence type="ECO:0000256" key="6">
    <source>
        <dbReference type="ARBA" id="ARBA00022475"/>
    </source>
</evidence>
<dbReference type="Proteomes" id="UP000595254">
    <property type="component" value="Chromosome"/>
</dbReference>
<dbReference type="Gene3D" id="1.10.10.1230">
    <property type="entry name" value="Penicillin-binding protein, N-terminal non-catalytic domain, head sub-domain"/>
    <property type="match status" value="1"/>
</dbReference>
<comment type="catalytic activity">
    <reaction evidence="13">
        <text>Preferential cleavage: (Ac)2-L-Lys-D-Ala-|-D-Ala. Also transpeptidation of peptidyl-alanyl moieties that are N-acyl substituents of D-alanine.</text>
        <dbReference type="EC" id="3.4.16.4"/>
    </reaction>
</comment>
<proteinExistence type="inferred from homology"/>
<evidence type="ECO:0000256" key="1">
    <source>
        <dbReference type="ARBA" id="ARBA00004167"/>
    </source>
</evidence>
<dbReference type="GO" id="GO:0009002">
    <property type="term" value="F:serine-type D-Ala-D-Ala carboxypeptidase activity"/>
    <property type="evidence" value="ECO:0007669"/>
    <property type="project" value="UniProtKB-EC"/>
</dbReference>
<keyword evidence="12" id="KW-0961">Cell wall biogenesis/degradation</keyword>
<gene>
    <name evidence="16" type="ORF">I6J18_03325</name>
</gene>
<comment type="pathway">
    <text evidence="3">Cell wall biogenesis; peptidoglycan biosynthesis.</text>
</comment>
<dbReference type="InterPro" id="IPR005311">
    <property type="entry name" value="PBP_dimer"/>
</dbReference>
<evidence type="ECO:0000256" key="4">
    <source>
        <dbReference type="ARBA" id="ARBA00007171"/>
    </source>
</evidence>
<dbReference type="EMBL" id="CP068053">
    <property type="protein sequence ID" value="QQT02516.1"/>
    <property type="molecule type" value="Genomic_DNA"/>
</dbReference>
<dbReference type="SUPFAM" id="SSF56601">
    <property type="entry name" value="beta-lactamase/transpeptidase-like"/>
    <property type="match status" value="1"/>
</dbReference>
<dbReference type="Gene3D" id="3.90.1310.10">
    <property type="entry name" value="Penicillin-binding protein 2a (Domain 2)"/>
    <property type="match status" value="1"/>
</dbReference>
<evidence type="ECO:0000256" key="2">
    <source>
        <dbReference type="ARBA" id="ARBA00004236"/>
    </source>
</evidence>
<evidence type="ECO:0000256" key="12">
    <source>
        <dbReference type="ARBA" id="ARBA00023316"/>
    </source>
</evidence>
<evidence type="ECO:0000313" key="16">
    <source>
        <dbReference type="EMBL" id="QQT02516.1"/>
    </source>
</evidence>
<dbReference type="KEGG" id="ppsr:I6J18_03325"/>
<keyword evidence="11" id="KW-0472">Membrane</keyword>
<protein>
    <recommendedName>
        <fullName evidence="5">serine-type D-Ala-D-Ala carboxypeptidase</fullName>
        <ecNumber evidence="5">3.4.16.4</ecNumber>
    </recommendedName>
</protein>
<feature type="domain" description="Penicillin-binding protein transpeptidase" evidence="14">
    <location>
        <begin position="329"/>
        <end position="664"/>
    </location>
</feature>
<evidence type="ECO:0000256" key="3">
    <source>
        <dbReference type="ARBA" id="ARBA00004752"/>
    </source>
</evidence>
<evidence type="ECO:0000256" key="9">
    <source>
        <dbReference type="ARBA" id="ARBA00022984"/>
    </source>
</evidence>
<comment type="subcellular location">
    <subcellularLocation>
        <location evidence="2">Cell membrane</location>
    </subcellularLocation>
    <subcellularLocation>
        <location evidence="1">Membrane</location>
        <topology evidence="1">Single-pass membrane protein</topology>
    </subcellularLocation>
</comment>
<evidence type="ECO:0000313" key="17">
    <source>
        <dbReference type="Proteomes" id="UP000595254"/>
    </source>
</evidence>
<dbReference type="InterPro" id="IPR012338">
    <property type="entry name" value="Beta-lactam/transpept-like"/>
</dbReference>
<accession>A0A974S2F1</accession>
<dbReference type="GO" id="GO:0008360">
    <property type="term" value="P:regulation of cell shape"/>
    <property type="evidence" value="ECO:0007669"/>
    <property type="project" value="UniProtKB-KW"/>
</dbReference>
<keyword evidence="7" id="KW-0812">Transmembrane</keyword>
<dbReference type="GO" id="GO:0071972">
    <property type="term" value="F:peptidoglycan L,D-transpeptidase activity"/>
    <property type="evidence" value="ECO:0007669"/>
    <property type="project" value="TreeGrafter"/>
</dbReference>
<evidence type="ECO:0000256" key="13">
    <source>
        <dbReference type="ARBA" id="ARBA00034000"/>
    </source>
</evidence>
<dbReference type="AlphaFoldDB" id="A0A974S2F1"/>
<dbReference type="PANTHER" id="PTHR30627:SF2">
    <property type="entry name" value="PEPTIDOGLYCAN D,D-TRANSPEPTIDASE MRDA"/>
    <property type="match status" value="1"/>
</dbReference>
<evidence type="ECO:0000256" key="10">
    <source>
        <dbReference type="ARBA" id="ARBA00022989"/>
    </source>
</evidence>
<dbReference type="GO" id="GO:0005886">
    <property type="term" value="C:plasma membrane"/>
    <property type="evidence" value="ECO:0007669"/>
    <property type="project" value="UniProtKB-SubCell"/>
</dbReference>
<dbReference type="Pfam" id="PF03717">
    <property type="entry name" value="PBP_dimer"/>
    <property type="match status" value="1"/>
</dbReference>
<dbReference type="InterPro" id="IPR050515">
    <property type="entry name" value="Beta-lactam/transpept"/>
</dbReference>
<name>A0A974S2F1_PERPY</name>
<dbReference type="InterPro" id="IPR036138">
    <property type="entry name" value="PBP_dimer_sf"/>
</dbReference>
<evidence type="ECO:0000259" key="14">
    <source>
        <dbReference type="Pfam" id="PF00905"/>
    </source>
</evidence>
<dbReference type="SUPFAM" id="SSF56519">
    <property type="entry name" value="Penicillin binding protein dimerisation domain"/>
    <property type="match status" value="1"/>
</dbReference>
<dbReference type="GO" id="GO:0008658">
    <property type="term" value="F:penicillin binding"/>
    <property type="evidence" value="ECO:0007669"/>
    <property type="project" value="InterPro"/>
</dbReference>
<reference evidence="16 17" key="1">
    <citation type="submission" date="2021-01" db="EMBL/GenBank/DDBJ databases">
        <title>FDA dAtabase for Regulatory Grade micrObial Sequences (FDA-ARGOS): Supporting development and validation of Infectious Disease Dx tests.</title>
        <authorList>
            <person name="Nelson B."/>
            <person name="Plummer A."/>
            <person name="Tallon L."/>
            <person name="Sadzewicz L."/>
            <person name="Zhao X."/>
            <person name="Boylan J."/>
            <person name="Ott S."/>
            <person name="Bowen H."/>
            <person name="Vavikolanu K."/>
            <person name="Mehta A."/>
            <person name="Aluvathingal J."/>
            <person name="Nadendla S."/>
            <person name="Myers T."/>
            <person name="Yan Y."/>
            <person name="Sichtig H."/>
        </authorList>
    </citation>
    <scope>NUCLEOTIDE SEQUENCE [LARGE SCALE GENOMIC DNA]</scope>
    <source>
        <strain evidence="16 17">FDAARGOS_1161</strain>
    </source>
</reference>
<dbReference type="InterPro" id="IPR001460">
    <property type="entry name" value="PCN-bd_Tpept"/>
</dbReference>
<dbReference type="GO" id="GO:0071555">
    <property type="term" value="P:cell wall organization"/>
    <property type="evidence" value="ECO:0007669"/>
    <property type="project" value="UniProtKB-KW"/>
</dbReference>
<organism evidence="16 17">
    <name type="scientific">Peribacillus psychrosaccharolyticus</name>
    <name type="common">Bacillus psychrosaccharolyticus</name>
    <dbReference type="NCBI Taxonomy" id="1407"/>
    <lineage>
        <taxon>Bacteria</taxon>
        <taxon>Bacillati</taxon>
        <taxon>Bacillota</taxon>
        <taxon>Bacilli</taxon>
        <taxon>Bacillales</taxon>
        <taxon>Bacillaceae</taxon>
        <taxon>Peribacillus</taxon>
    </lineage>
</organism>
<evidence type="ECO:0000256" key="8">
    <source>
        <dbReference type="ARBA" id="ARBA00022960"/>
    </source>
</evidence>
<dbReference type="EC" id="3.4.16.4" evidence="5"/>
<evidence type="ECO:0000256" key="5">
    <source>
        <dbReference type="ARBA" id="ARBA00012448"/>
    </source>
</evidence>
<evidence type="ECO:0000256" key="7">
    <source>
        <dbReference type="ARBA" id="ARBA00022692"/>
    </source>
</evidence>
<comment type="similarity">
    <text evidence="4">Belongs to the transpeptidase family.</text>
</comment>
<dbReference type="Pfam" id="PF00905">
    <property type="entry name" value="Transpeptidase"/>
    <property type="match status" value="1"/>
</dbReference>
<dbReference type="PANTHER" id="PTHR30627">
    <property type="entry name" value="PEPTIDOGLYCAN D,D-TRANSPEPTIDASE"/>
    <property type="match status" value="1"/>
</dbReference>
<keyword evidence="10" id="KW-1133">Transmembrane helix</keyword>
<dbReference type="GO" id="GO:0009252">
    <property type="term" value="P:peptidoglycan biosynthetic process"/>
    <property type="evidence" value="ECO:0007669"/>
    <property type="project" value="UniProtKB-KW"/>
</dbReference>
<keyword evidence="9" id="KW-0573">Peptidoglycan synthesis</keyword>
<dbReference type="Gene3D" id="3.40.710.10">
    <property type="entry name" value="DD-peptidase/beta-lactamase superfamily"/>
    <property type="match status" value="1"/>
</dbReference>
<evidence type="ECO:0000259" key="15">
    <source>
        <dbReference type="Pfam" id="PF03717"/>
    </source>
</evidence>
<keyword evidence="17" id="KW-1185">Reference proteome</keyword>
<evidence type="ECO:0000256" key="11">
    <source>
        <dbReference type="ARBA" id="ARBA00023136"/>
    </source>
</evidence>